<organism evidence="2">
    <name type="scientific">viral metagenome</name>
    <dbReference type="NCBI Taxonomy" id="1070528"/>
    <lineage>
        <taxon>unclassified sequences</taxon>
        <taxon>metagenomes</taxon>
        <taxon>organismal metagenomes</taxon>
    </lineage>
</organism>
<accession>A0A6C0C7D1</accession>
<evidence type="ECO:0000313" key="2">
    <source>
        <dbReference type="EMBL" id="QHS99548.1"/>
    </source>
</evidence>
<name>A0A6C0C7D1_9ZZZZ</name>
<keyword evidence="1" id="KW-0812">Transmembrane</keyword>
<keyword evidence="1" id="KW-0472">Membrane</keyword>
<reference evidence="2" key="1">
    <citation type="journal article" date="2020" name="Nature">
        <title>Giant virus diversity and host interactions through global metagenomics.</title>
        <authorList>
            <person name="Schulz F."/>
            <person name="Roux S."/>
            <person name="Paez-Espino D."/>
            <person name="Jungbluth S."/>
            <person name="Walsh D.A."/>
            <person name="Denef V.J."/>
            <person name="McMahon K.D."/>
            <person name="Konstantinidis K.T."/>
            <person name="Eloe-Fadrosh E.A."/>
            <person name="Kyrpides N.C."/>
            <person name="Woyke T."/>
        </authorList>
    </citation>
    <scope>NUCLEOTIDE SEQUENCE</scope>
    <source>
        <strain evidence="2">GVMAG-M-3300020187-37</strain>
    </source>
</reference>
<keyword evidence="1" id="KW-1133">Transmembrane helix</keyword>
<protein>
    <recommendedName>
        <fullName evidence="3">VanZ-like domain-containing protein</fullName>
    </recommendedName>
</protein>
<dbReference type="AlphaFoldDB" id="A0A6C0C7D1"/>
<evidence type="ECO:0000256" key="1">
    <source>
        <dbReference type="SAM" id="Phobius"/>
    </source>
</evidence>
<dbReference type="EMBL" id="MN739344">
    <property type="protein sequence ID" value="QHS99548.1"/>
    <property type="molecule type" value="Genomic_DNA"/>
</dbReference>
<feature type="transmembrane region" description="Helical" evidence="1">
    <location>
        <begin position="5"/>
        <end position="25"/>
    </location>
</feature>
<proteinExistence type="predicted"/>
<evidence type="ECO:0008006" key="3">
    <source>
        <dbReference type="Google" id="ProtNLM"/>
    </source>
</evidence>
<feature type="transmembrane region" description="Helical" evidence="1">
    <location>
        <begin position="57"/>
        <end position="81"/>
    </location>
</feature>
<sequence>MDKQLLYLISIYGITGFIIFLFVLIRQFYDENFTKKIGLNTKFSKQIDCDFMCFSHFIMYLLLGFLAPKYWMISFILSILWEYSEIYMEKNNIKIISNFRNDIITNTSGLILGLILNKYI</sequence>